<feature type="domain" description="Glycosyltransferase 2-like" evidence="4">
    <location>
        <begin position="28"/>
        <end position="162"/>
    </location>
</feature>
<evidence type="ECO:0000313" key="6">
    <source>
        <dbReference type="Proteomes" id="UP000189733"/>
    </source>
</evidence>
<dbReference type="EMBL" id="FUYA01000003">
    <property type="protein sequence ID" value="SKA69566.1"/>
    <property type="molecule type" value="Genomic_DNA"/>
</dbReference>
<dbReference type="InterPro" id="IPR001173">
    <property type="entry name" value="Glyco_trans_2-like"/>
</dbReference>
<dbReference type="AlphaFoldDB" id="A0A1T4VX42"/>
<dbReference type="GO" id="GO:0016757">
    <property type="term" value="F:glycosyltransferase activity"/>
    <property type="evidence" value="ECO:0007669"/>
    <property type="project" value="UniProtKB-KW"/>
</dbReference>
<accession>A0A1T4VX42</accession>
<evidence type="ECO:0000256" key="2">
    <source>
        <dbReference type="ARBA" id="ARBA00022676"/>
    </source>
</evidence>
<dbReference type="InterPro" id="IPR050834">
    <property type="entry name" value="Glycosyltransf_2"/>
</dbReference>
<organism evidence="5 6">
    <name type="scientific">Desulfobaculum bizertense DSM 18034</name>
    <dbReference type="NCBI Taxonomy" id="1121442"/>
    <lineage>
        <taxon>Bacteria</taxon>
        <taxon>Pseudomonadati</taxon>
        <taxon>Thermodesulfobacteriota</taxon>
        <taxon>Desulfovibrionia</taxon>
        <taxon>Desulfovibrionales</taxon>
        <taxon>Desulfovibrionaceae</taxon>
        <taxon>Desulfobaculum</taxon>
    </lineage>
</organism>
<dbReference type="Gene3D" id="3.90.550.10">
    <property type="entry name" value="Spore Coat Polysaccharide Biosynthesis Protein SpsA, Chain A"/>
    <property type="match status" value="1"/>
</dbReference>
<keyword evidence="2" id="KW-0328">Glycosyltransferase</keyword>
<proteinExistence type="inferred from homology"/>
<evidence type="ECO:0000259" key="4">
    <source>
        <dbReference type="Pfam" id="PF00535"/>
    </source>
</evidence>
<dbReference type="PANTHER" id="PTHR43685:SF5">
    <property type="entry name" value="GLYCOSYLTRANSFERASE EPSE-RELATED"/>
    <property type="match status" value="1"/>
</dbReference>
<dbReference type="SUPFAM" id="SSF53448">
    <property type="entry name" value="Nucleotide-diphospho-sugar transferases"/>
    <property type="match status" value="1"/>
</dbReference>
<comment type="similarity">
    <text evidence="1">Belongs to the glycosyltransferase 2 family.</text>
</comment>
<dbReference type="Pfam" id="PF00535">
    <property type="entry name" value="Glycos_transf_2"/>
    <property type="match status" value="1"/>
</dbReference>
<protein>
    <submittedName>
        <fullName evidence="5">Glycosyl transferase family 2</fullName>
    </submittedName>
</protein>
<keyword evidence="6" id="KW-1185">Reference proteome</keyword>
<sequence>MGRFFFASLAPSGYTLLMNPQQPLTPVSVVVPAYNTAASLSACVQSLLAQTHPNFEIILVDDGSTDETPDIIAKLAAAESRIIPVYAEHRGVAHAFNTGISRASHPYIARMDADDVCHPDRLSLQAQALDQRPEIGLVASCIEFGGDRELCAGYAHHVDWTNSVLSPQDIALSRFIDLPFANPAVMFRAALIELHGAARQGDFPEDYEMWLRWMDHGVQMLKLPQKLVVWNDPPTRLTRNDDRYAPTAFSRVKALYLSRWLNKRGISSVNIFGAGRFTRRQADLLLEHGISIESYIDIDPKKIGNIIAGRPVISPQQLPAPGERFVVSYVSNRGARELITQRLSNLGYQHGVNFIMAG</sequence>
<evidence type="ECO:0000256" key="1">
    <source>
        <dbReference type="ARBA" id="ARBA00006739"/>
    </source>
</evidence>
<gene>
    <name evidence="5" type="ORF">SAMN02745702_01157</name>
</gene>
<dbReference type="SUPFAM" id="SSF53335">
    <property type="entry name" value="S-adenosyl-L-methionine-dependent methyltransferases"/>
    <property type="match status" value="1"/>
</dbReference>
<dbReference type="PANTHER" id="PTHR43685">
    <property type="entry name" value="GLYCOSYLTRANSFERASE"/>
    <property type="match status" value="1"/>
</dbReference>
<dbReference type="STRING" id="1121442.SAMN02745702_01157"/>
<dbReference type="InterPro" id="IPR029044">
    <property type="entry name" value="Nucleotide-diphossugar_trans"/>
</dbReference>
<reference evidence="5 6" key="1">
    <citation type="submission" date="2017-02" db="EMBL/GenBank/DDBJ databases">
        <authorList>
            <person name="Peterson S.W."/>
        </authorList>
    </citation>
    <scope>NUCLEOTIDE SEQUENCE [LARGE SCALE GENOMIC DNA]</scope>
    <source>
        <strain evidence="5 6">DSM 18034</strain>
    </source>
</reference>
<evidence type="ECO:0000256" key="3">
    <source>
        <dbReference type="ARBA" id="ARBA00022679"/>
    </source>
</evidence>
<name>A0A1T4VX42_9BACT</name>
<dbReference type="Proteomes" id="UP000189733">
    <property type="component" value="Unassembled WGS sequence"/>
</dbReference>
<keyword evidence="3 5" id="KW-0808">Transferase</keyword>
<dbReference type="CDD" id="cd00761">
    <property type="entry name" value="Glyco_tranf_GTA_type"/>
    <property type="match status" value="1"/>
</dbReference>
<evidence type="ECO:0000313" key="5">
    <source>
        <dbReference type="EMBL" id="SKA69566.1"/>
    </source>
</evidence>
<dbReference type="InterPro" id="IPR029063">
    <property type="entry name" value="SAM-dependent_MTases_sf"/>
</dbReference>